<dbReference type="PANTHER" id="PTHR23274">
    <property type="entry name" value="DNA HELICASE-RELATED"/>
    <property type="match status" value="1"/>
</dbReference>
<dbReference type="Pfam" id="PF21530">
    <property type="entry name" value="Pif1_2B_dom"/>
    <property type="match status" value="1"/>
</dbReference>
<sequence>MLMRNLDQSSGVCNGTRLIITRLGKSALEAKVITGKSIGQKVLIPRLSLVPSDSRIPFKFQRRQFPIIVSFAMTINKSQGQSLDQVGIYLPKSVFTHGQLYVAIYVKGYIKGWTEDSYM</sequence>
<evidence type="ECO:0000256" key="1">
    <source>
        <dbReference type="ARBA" id="ARBA00004474"/>
    </source>
</evidence>
<name>A0AAV0DSJ0_9ASTE</name>
<feature type="domain" description="DNA helicase Pif1-like 2B" evidence="2">
    <location>
        <begin position="1"/>
        <end position="23"/>
    </location>
</feature>
<keyword evidence="4" id="KW-1185">Reference proteome</keyword>
<dbReference type="PANTHER" id="PTHR23274:SF48">
    <property type="entry name" value="ATP-DEPENDENT DNA HELICASE"/>
    <property type="match status" value="1"/>
</dbReference>
<dbReference type="InterPro" id="IPR049163">
    <property type="entry name" value="Pif1-like_2B_dom"/>
</dbReference>
<dbReference type="Proteomes" id="UP001152523">
    <property type="component" value="Unassembled WGS sequence"/>
</dbReference>
<comment type="caution">
    <text evidence="3">The sequence shown here is derived from an EMBL/GenBank/DDBJ whole genome shotgun (WGS) entry which is preliminary data.</text>
</comment>
<evidence type="ECO:0000313" key="4">
    <source>
        <dbReference type="Proteomes" id="UP001152523"/>
    </source>
</evidence>
<evidence type="ECO:0000313" key="3">
    <source>
        <dbReference type="EMBL" id="CAH9108706.1"/>
    </source>
</evidence>
<dbReference type="InterPro" id="IPR027417">
    <property type="entry name" value="P-loop_NTPase"/>
</dbReference>
<dbReference type="AlphaFoldDB" id="A0AAV0DSJ0"/>
<organism evidence="3 4">
    <name type="scientific">Cuscuta epithymum</name>
    <dbReference type="NCBI Taxonomy" id="186058"/>
    <lineage>
        <taxon>Eukaryota</taxon>
        <taxon>Viridiplantae</taxon>
        <taxon>Streptophyta</taxon>
        <taxon>Embryophyta</taxon>
        <taxon>Tracheophyta</taxon>
        <taxon>Spermatophyta</taxon>
        <taxon>Magnoliopsida</taxon>
        <taxon>eudicotyledons</taxon>
        <taxon>Gunneridae</taxon>
        <taxon>Pentapetalae</taxon>
        <taxon>asterids</taxon>
        <taxon>lamiids</taxon>
        <taxon>Solanales</taxon>
        <taxon>Convolvulaceae</taxon>
        <taxon>Cuscuteae</taxon>
        <taxon>Cuscuta</taxon>
        <taxon>Cuscuta subgen. Cuscuta</taxon>
    </lineage>
</organism>
<reference evidence="3" key="1">
    <citation type="submission" date="2022-07" db="EMBL/GenBank/DDBJ databases">
        <authorList>
            <person name="Macas J."/>
            <person name="Novak P."/>
            <person name="Neumann P."/>
        </authorList>
    </citation>
    <scope>NUCLEOTIDE SEQUENCE</scope>
</reference>
<dbReference type="CDD" id="cd18809">
    <property type="entry name" value="SF1_C_RecD"/>
    <property type="match status" value="1"/>
</dbReference>
<gene>
    <name evidence="3" type="ORF">CEPIT_LOCUS18465</name>
</gene>
<dbReference type="GO" id="GO:0005657">
    <property type="term" value="C:replication fork"/>
    <property type="evidence" value="ECO:0007669"/>
    <property type="project" value="TreeGrafter"/>
</dbReference>
<evidence type="ECO:0000259" key="2">
    <source>
        <dbReference type="Pfam" id="PF21530"/>
    </source>
</evidence>
<dbReference type="SUPFAM" id="SSF52540">
    <property type="entry name" value="P-loop containing nucleoside triphosphate hydrolases"/>
    <property type="match status" value="1"/>
</dbReference>
<dbReference type="EMBL" id="CAMAPF010000148">
    <property type="protein sequence ID" value="CAH9108706.1"/>
    <property type="molecule type" value="Genomic_DNA"/>
</dbReference>
<dbReference type="GO" id="GO:0009536">
    <property type="term" value="C:plastid"/>
    <property type="evidence" value="ECO:0007669"/>
    <property type="project" value="UniProtKB-SubCell"/>
</dbReference>
<dbReference type="GO" id="GO:0006260">
    <property type="term" value="P:DNA replication"/>
    <property type="evidence" value="ECO:0007669"/>
    <property type="project" value="TreeGrafter"/>
</dbReference>
<accession>A0AAV0DSJ0</accession>
<protein>
    <recommendedName>
        <fullName evidence="2">DNA helicase Pif1-like 2B domain-containing protein</fullName>
    </recommendedName>
</protein>
<comment type="subcellular location">
    <subcellularLocation>
        <location evidence="1">Plastid</location>
    </subcellularLocation>
</comment>
<proteinExistence type="predicted"/>